<protein>
    <submittedName>
        <fullName evidence="9">TonB-dependent receptor</fullName>
    </submittedName>
</protein>
<evidence type="ECO:0000256" key="2">
    <source>
        <dbReference type="ARBA" id="ARBA00022448"/>
    </source>
</evidence>
<dbReference type="EMBL" id="DXDA01000080">
    <property type="protein sequence ID" value="HIY69781.1"/>
    <property type="molecule type" value="Genomic_DNA"/>
</dbReference>
<evidence type="ECO:0000256" key="1">
    <source>
        <dbReference type="ARBA" id="ARBA00004571"/>
    </source>
</evidence>
<dbReference type="SUPFAM" id="SSF49464">
    <property type="entry name" value="Carboxypeptidase regulatory domain-like"/>
    <property type="match status" value="1"/>
</dbReference>
<keyword evidence="6" id="KW-0998">Cell outer membrane</keyword>
<evidence type="ECO:0000256" key="4">
    <source>
        <dbReference type="ARBA" id="ARBA00022692"/>
    </source>
</evidence>
<evidence type="ECO:0000256" key="5">
    <source>
        <dbReference type="ARBA" id="ARBA00023136"/>
    </source>
</evidence>
<dbReference type="PANTHER" id="PTHR30069:SF57">
    <property type="entry name" value="TONB-DEPENDENT RECEPTOR"/>
    <property type="match status" value="1"/>
</dbReference>
<evidence type="ECO:0000313" key="10">
    <source>
        <dbReference type="Proteomes" id="UP000886844"/>
    </source>
</evidence>
<dbReference type="Proteomes" id="UP000886844">
    <property type="component" value="Unassembled WGS sequence"/>
</dbReference>
<keyword evidence="3" id="KW-1134">Transmembrane beta strand</keyword>
<evidence type="ECO:0000313" key="9">
    <source>
        <dbReference type="EMBL" id="HIY69781.1"/>
    </source>
</evidence>
<dbReference type="InterPro" id="IPR037066">
    <property type="entry name" value="Plug_dom_sf"/>
</dbReference>
<reference evidence="9" key="2">
    <citation type="submission" date="2021-04" db="EMBL/GenBank/DDBJ databases">
        <authorList>
            <person name="Gilroy R."/>
        </authorList>
    </citation>
    <scope>NUCLEOTIDE SEQUENCE</scope>
    <source>
        <strain evidence="9">5134</strain>
    </source>
</reference>
<accession>A0A9D2CBY2</accession>
<feature type="domain" description="TonB-dependent receptor plug" evidence="8">
    <location>
        <begin position="128"/>
        <end position="227"/>
    </location>
</feature>
<keyword evidence="9" id="KW-0675">Receptor</keyword>
<dbReference type="GO" id="GO:0015344">
    <property type="term" value="F:siderophore uptake transmembrane transporter activity"/>
    <property type="evidence" value="ECO:0007669"/>
    <property type="project" value="TreeGrafter"/>
</dbReference>
<feature type="chain" id="PRO_5039172247" evidence="7">
    <location>
        <begin position="24"/>
        <end position="793"/>
    </location>
</feature>
<keyword evidence="2" id="KW-0813">Transport</keyword>
<dbReference type="GO" id="GO:0009279">
    <property type="term" value="C:cell outer membrane"/>
    <property type="evidence" value="ECO:0007669"/>
    <property type="project" value="UniProtKB-SubCell"/>
</dbReference>
<keyword evidence="4" id="KW-0812">Transmembrane</keyword>
<comment type="subcellular location">
    <subcellularLocation>
        <location evidence="1">Cell outer membrane</location>
        <topology evidence="1">Multi-pass membrane protein</topology>
    </subcellularLocation>
</comment>
<dbReference type="PANTHER" id="PTHR30069">
    <property type="entry name" value="TONB-DEPENDENT OUTER MEMBRANE RECEPTOR"/>
    <property type="match status" value="1"/>
</dbReference>
<feature type="signal peptide" evidence="7">
    <location>
        <begin position="1"/>
        <end position="23"/>
    </location>
</feature>
<dbReference type="InterPro" id="IPR008969">
    <property type="entry name" value="CarboxyPept-like_regulatory"/>
</dbReference>
<dbReference type="InterPro" id="IPR012910">
    <property type="entry name" value="Plug_dom"/>
</dbReference>
<reference evidence="9" key="1">
    <citation type="journal article" date="2021" name="PeerJ">
        <title>Extensive microbial diversity within the chicken gut microbiome revealed by metagenomics and culture.</title>
        <authorList>
            <person name="Gilroy R."/>
            <person name="Ravi A."/>
            <person name="Getino M."/>
            <person name="Pursley I."/>
            <person name="Horton D.L."/>
            <person name="Alikhan N.F."/>
            <person name="Baker D."/>
            <person name="Gharbi K."/>
            <person name="Hall N."/>
            <person name="Watson M."/>
            <person name="Adriaenssens E.M."/>
            <person name="Foster-Nyarko E."/>
            <person name="Jarju S."/>
            <person name="Secka A."/>
            <person name="Antonio M."/>
            <person name="Oren A."/>
            <person name="Chaudhuri R.R."/>
            <person name="La Ragione R."/>
            <person name="Hildebrand F."/>
            <person name="Pallen M.J."/>
        </authorList>
    </citation>
    <scope>NUCLEOTIDE SEQUENCE</scope>
    <source>
        <strain evidence="9">5134</strain>
    </source>
</reference>
<dbReference type="AlphaFoldDB" id="A0A9D2CBY2"/>
<dbReference type="InterPro" id="IPR036942">
    <property type="entry name" value="Beta-barrel_TonB_sf"/>
</dbReference>
<keyword evidence="7" id="KW-0732">Signal</keyword>
<dbReference type="Pfam" id="PF13715">
    <property type="entry name" value="CarbopepD_reg_2"/>
    <property type="match status" value="1"/>
</dbReference>
<dbReference type="Gene3D" id="2.170.130.10">
    <property type="entry name" value="TonB-dependent receptor, plug domain"/>
    <property type="match status" value="1"/>
</dbReference>
<dbReference type="Gene3D" id="2.40.170.20">
    <property type="entry name" value="TonB-dependent receptor, beta-barrel domain"/>
    <property type="match status" value="1"/>
</dbReference>
<dbReference type="InterPro" id="IPR039426">
    <property type="entry name" value="TonB-dep_rcpt-like"/>
</dbReference>
<dbReference type="Gene3D" id="2.60.40.1120">
    <property type="entry name" value="Carboxypeptidase-like, regulatory domain"/>
    <property type="match status" value="1"/>
</dbReference>
<dbReference type="Pfam" id="PF07715">
    <property type="entry name" value="Plug"/>
    <property type="match status" value="1"/>
</dbReference>
<evidence type="ECO:0000256" key="3">
    <source>
        <dbReference type="ARBA" id="ARBA00022452"/>
    </source>
</evidence>
<dbReference type="GO" id="GO:0044718">
    <property type="term" value="P:siderophore transmembrane transport"/>
    <property type="evidence" value="ECO:0007669"/>
    <property type="project" value="TreeGrafter"/>
</dbReference>
<keyword evidence="5" id="KW-0472">Membrane</keyword>
<evidence type="ECO:0000256" key="7">
    <source>
        <dbReference type="SAM" id="SignalP"/>
    </source>
</evidence>
<sequence length="793" mass="88538">MNPWKKYLLALCALGLSLAVVRAQTSAYPVSGRVIDRLSRQPIPYAAVVLAGQERTGTSTDSLGCFRLERVKPGIWRLTVSSVGYKSTTTPEYMVSAATPFIEVELDEDATQVEAVTVRPTPFRVTTESPVSLKVIGLQEIEKSPGSNRDVSRIVRSYPGVAFSPVGYRNDLIVRGGGPSENKFYMDGIEIPNINHFATQGATGGPVSIVNADLVREISFYTGAFPADRAGAMSSVLDFQLRDGNPERQTFKATLGASEVGLSGSGHIGRKTTYLFSLRQSYLQLLFKMLGLPFLPNYIDGQVKIKTRLSERDELTVLGLAGIDNMKLNVDEEGEDAEYMLSYLPRIQQETFTVGASWRHYAGRHVQTVTLSHNYLNNRNLKYRNNDSSSEENLNLRLRSVEQKSTLRGENRTYLNSRWSVREGVELTWSNYTNRTLQRLYINKEQVLSDYDTRLGIIGWGLFASAEYVSLDKRLKASAGLRTDGCDFSGRMARFWEQLSPRASISYALSDAWSVSGAAGLYYQLPPYTALGFQEEGRLVNRSLEYMHVGTFSAGFDWRHSDRLIVTLEGFYKRYGNVPLSLVDNIPLSCKGDDYGTVGNEALVSSAQGRAYGVEAMARWQIPGRLNVVGSVTLYRSEYRNSASAPWIASAWDNRFVVNLSGTYDFPRNWSFGAKLSAVGGAPYTPYDLDKSSLVTAWDAQGRPYYDYTQYNAGRLDAFAQLDVRLDKVFYFKRCMLGFYIDLQNVTVSKYRSPDVVMSTGVIDPEDPQRYVMKTIEQVSGTLLPTLGITVEF</sequence>
<organism evidence="9 10">
    <name type="scientific">Candidatus Alistipes intestinigallinarum</name>
    <dbReference type="NCBI Taxonomy" id="2838440"/>
    <lineage>
        <taxon>Bacteria</taxon>
        <taxon>Pseudomonadati</taxon>
        <taxon>Bacteroidota</taxon>
        <taxon>Bacteroidia</taxon>
        <taxon>Bacteroidales</taxon>
        <taxon>Rikenellaceae</taxon>
        <taxon>Alistipes</taxon>
    </lineage>
</organism>
<evidence type="ECO:0000259" key="8">
    <source>
        <dbReference type="Pfam" id="PF07715"/>
    </source>
</evidence>
<comment type="caution">
    <text evidence="9">The sequence shown here is derived from an EMBL/GenBank/DDBJ whole genome shotgun (WGS) entry which is preliminary data.</text>
</comment>
<proteinExistence type="predicted"/>
<gene>
    <name evidence="9" type="ORF">H9828_10240</name>
</gene>
<evidence type="ECO:0000256" key="6">
    <source>
        <dbReference type="ARBA" id="ARBA00023237"/>
    </source>
</evidence>
<name>A0A9D2CBY2_9BACT</name>
<dbReference type="SUPFAM" id="SSF56935">
    <property type="entry name" value="Porins"/>
    <property type="match status" value="1"/>
</dbReference>